<dbReference type="SUPFAM" id="SSF48208">
    <property type="entry name" value="Six-hairpin glycosidases"/>
    <property type="match status" value="1"/>
</dbReference>
<dbReference type="GO" id="GO:0009311">
    <property type="term" value="P:oligosaccharide metabolic process"/>
    <property type="evidence" value="ECO:0007669"/>
    <property type="project" value="InterPro"/>
</dbReference>
<protein>
    <submittedName>
        <fullName evidence="5">Glucosidase</fullName>
    </submittedName>
</protein>
<feature type="domain" description="Mannosylglycerate hydrolase MGH1-like glycoside hydrolase" evidence="4">
    <location>
        <begin position="410"/>
        <end position="515"/>
    </location>
</feature>
<keyword evidence="2" id="KW-0378">Hydrolase</keyword>
<organism evidence="5 6">
    <name type="scientific">Luteolibacter ambystomatis</name>
    <dbReference type="NCBI Taxonomy" id="2824561"/>
    <lineage>
        <taxon>Bacteria</taxon>
        <taxon>Pseudomonadati</taxon>
        <taxon>Verrucomicrobiota</taxon>
        <taxon>Verrucomicrobiia</taxon>
        <taxon>Verrucomicrobiales</taxon>
        <taxon>Verrucomicrobiaceae</taxon>
        <taxon>Luteolibacter</taxon>
    </lineage>
</organism>
<keyword evidence="3" id="KW-0326">Glycosidase</keyword>
<dbReference type="InterPro" id="IPR008928">
    <property type="entry name" value="6-hairpin_glycosidase_sf"/>
</dbReference>
<dbReference type="AlphaFoldDB" id="A0A975IZE1"/>
<dbReference type="PANTHER" id="PTHR10412:SF11">
    <property type="entry name" value="MANNOSYL-OLIGOSACCHARIDE GLUCOSIDASE"/>
    <property type="match status" value="1"/>
</dbReference>
<dbReference type="InterPro" id="IPR012341">
    <property type="entry name" value="6hp_glycosidase-like_sf"/>
</dbReference>
<accession>A0A975IZE1</accession>
<evidence type="ECO:0000259" key="4">
    <source>
        <dbReference type="Pfam" id="PF22422"/>
    </source>
</evidence>
<evidence type="ECO:0000256" key="1">
    <source>
        <dbReference type="ARBA" id="ARBA00010833"/>
    </source>
</evidence>
<dbReference type="KEGG" id="lamb:KBB96_00410"/>
<reference evidence="5" key="1">
    <citation type="submission" date="2021-04" db="EMBL/GenBank/DDBJ databases">
        <title>Luteolibacter sp. 32A isolated from the skin of an Anderson's salamander (Ambystoma andersonii).</title>
        <authorList>
            <person name="Spergser J."/>
            <person name="Busse H.-J."/>
        </authorList>
    </citation>
    <scope>NUCLEOTIDE SEQUENCE</scope>
    <source>
        <strain evidence="5">32A</strain>
    </source>
</reference>
<evidence type="ECO:0000313" key="6">
    <source>
        <dbReference type="Proteomes" id="UP000676169"/>
    </source>
</evidence>
<dbReference type="EMBL" id="CP073100">
    <property type="protein sequence ID" value="QUE51376.1"/>
    <property type="molecule type" value="Genomic_DNA"/>
</dbReference>
<dbReference type="RefSeq" id="WP_211631515.1">
    <property type="nucleotide sequence ID" value="NZ_CP073100.1"/>
</dbReference>
<evidence type="ECO:0000256" key="2">
    <source>
        <dbReference type="ARBA" id="ARBA00022801"/>
    </source>
</evidence>
<dbReference type="PANTHER" id="PTHR10412">
    <property type="entry name" value="MANNOSYL-OLIGOSACCHARIDE GLUCOSIDASE"/>
    <property type="match status" value="1"/>
</dbReference>
<evidence type="ECO:0000256" key="3">
    <source>
        <dbReference type="ARBA" id="ARBA00023295"/>
    </source>
</evidence>
<dbReference type="GO" id="GO:0004573">
    <property type="term" value="F:Glc3Man9GlcNAc2 oligosaccharide glucosidase activity"/>
    <property type="evidence" value="ECO:0007669"/>
    <property type="project" value="InterPro"/>
</dbReference>
<dbReference type="Pfam" id="PF22422">
    <property type="entry name" value="MGH1-like_GH"/>
    <property type="match status" value="2"/>
</dbReference>
<comment type="similarity">
    <text evidence="1">Belongs to the glycosyl hydrolase 63 family.</text>
</comment>
<gene>
    <name evidence="5" type="ORF">KBB96_00410</name>
</gene>
<feature type="domain" description="Mannosylglycerate hydrolase MGH1-like glycoside hydrolase" evidence="4">
    <location>
        <begin position="679"/>
        <end position="848"/>
    </location>
</feature>
<dbReference type="InterPro" id="IPR054491">
    <property type="entry name" value="MGH1-like_GH"/>
</dbReference>
<dbReference type="Gene3D" id="1.50.10.10">
    <property type="match status" value="1"/>
</dbReference>
<dbReference type="GO" id="GO:0006487">
    <property type="term" value="P:protein N-linked glycosylation"/>
    <property type="evidence" value="ECO:0007669"/>
    <property type="project" value="TreeGrafter"/>
</dbReference>
<dbReference type="InterPro" id="IPR004888">
    <property type="entry name" value="Glycoside_hydrolase_63"/>
</dbReference>
<name>A0A975IZE1_9BACT</name>
<dbReference type="Proteomes" id="UP000676169">
    <property type="component" value="Chromosome"/>
</dbReference>
<keyword evidence="6" id="KW-1185">Reference proteome</keyword>
<proteinExistence type="inferred from homology"/>
<evidence type="ECO:0000313" key="5">
    <source>
        <dbReference type="EMBL" id="QUE51376.1"/>
    </source>
</evidence>
<sequence>MSAEEIRLDEDCKRIHNWKRWGPYLSERQWATVREDYSADGEAWNSFPHDHARSRAYRWGEDGLLGFTDRECRLCFSLALWNGRDPILKERLFGLTGLEGNHGEDVKECYYYLDSTPTHSYAKALYKYPHAAFPYDALVQENGRRRDELIRREYELSETGVFDENRYHDVFIEYAKGSPDDICIRITLANRGPEAATLHLLPNLWFRNVWSWGWKEPPPKPRLWLESPGVIRASHATLGEYRFTFDADVPVLFTENDTNAQRLWDQPNRTPHVKDAFHRHVIHGEAGAVNSANTGTKCAPHFRFELAAGETRVVHLRLTLDGEPAPDAETVFTDRIREADEFYSKAGAEARQAYAGLLWSKQYYHYVVKYWLEGDPAGPPPPAARLKSRNCNWDHVYCHDVLSMPDKWEYPWFAAWDLAFHMIPMADIDPDFAKWQLGLLLREWYMHPNGELPAYEYDFAAVNPPVHAWAAWRIYKITGQRGSRDRFFLESVFQKLLLNFTWWVNRKDEKGNNLFQGGFLGLDNIGVFDRSKPIPGGGYIDQADGTAWMAFYCITMLSMALELAQENRVYEDLASKFFEHFVHITEAINNFDDKGLWDEQDGFYYDELNLGDHSIPLRVRSLVGLLPIIAVTVLEEEQLRKLPSFTKRMRWFIDHHPELVQQSTLCPMCSHEKERLLAIPSQERLTRTLRYMLDEAEFLSPHGIRSMSAIHRDHPYIHQQNGCSYAVNYAPGEGVTHIFGGNSNWRGPVWFPINYLLIEALERYHHFYGDDFKVEYPTGSGAMHTLQEIADDLSHRHASLVLPDANGHRPCHGGEARYAEDPHWRDLVLFYEYFHGDTGRGCGASHQTGWTALVTRFLCKPPVPPES</sequence>